<evidence type="ECO:0000313" key="7">
    <source>
        <dbReference type="EMBL" id="RPE77040.1"/>
    </source>
</evidence>
<dbReference type="PIRSF" id="PIRSF015582">
    <property type="entry name" value="Cit_lyase_B"/>
    <property type="match status" value="1"/>
</dbReference>
<dbReference type="InterPro" id="IPR005000">
    <property type="entry name" value="Aldolase/citrate-lyase_domain"/>
</dbReference>
<reference evidence="7 8" key="1">
    <citation type="submission" date="2018-11" db="EMBL/GenBank/DDBJ databases">
        <title>Genomic Encyclopedia of Type Strains, Phase IV (KMG-IV): sequencing the most valuable type-strain genomes for metagenomic binning, comparative biology and taxonomic classification.</title>
        <authorList>
            <person name="Goeker M."/>
        </authorList>
    </citation>
    <scope>NUCLEOTIDE SEQUENCE [LARGE SCALE GENOMIC DNA]</scope>
    <source>
        <strain evidence="7 8">DSM 25623</strain>
    </source>
</reference>
<dbReference type="InterPro" id="IPR040442">
    <property type="entry name" value="Pyrv_kinase-like_dom_sf"/>
</dbReference>
<evidence type="ECO:0000259" key="6">
    <source>
        <dbReference type="Pfam" id="PF03328"/>
    </source>
</evidence>
<evidence type="ECO:0000313" key="8">
    <source>
        <dbReference type="Proteomes" id="UP000269708"/>
    </source>
</evidence>
<keyword evidence="3 5" id="KW-0460">Magnesium</keyword>
<dbReference type="InterPro" id="IPR011206">
    <property type="entry name" value="Citrate_lyase_beta/mcl1/mcl2"/>
</dbReference>
<dbReference type="Pfam" id="PF03328">
    <property type="entry name" value="HpcH_HpaI"/>
    <property type="match status" value="1"/>
</dbReference>
<comment type="cofactor">
    <cofactor evidence="1">
        <name>Mg(2+)</name>
        <dbReference type="ChEBI" id="CHEBI:18420"/>
    </cofactor>
</comment>
<dbReference type="AlphaFoldDB" id="A0A3N4VTA2"/>
<feature type="domain" description="HpcH/HpaI aldolase/citrate lyase" evidence="6">
    <location>
        <begin position="2"/>
        <end position="221"/>
    </location>
</feature>
<name>A0A3N4VTA2_9GAMM</name>
<evidence type="ECO:0000256" key="5">
    <source>
        <dbReference type="PIRSR" id="PIRSR015582-2"/>
    </source>
</evidence>
<dbReference type="GO" id="GO:0016829">
    <property type="term" value="F:lyase activity"/>
    <property type="evidence" value="ECO:0007669"/>
    <property type="project" value="UniProtKB-KW"/>
</dbReference>
<organism evidence="7 8">
    <name type="scientific">Vulcaniibacterium tengchongense</name>
    <dbReference type="NCBI Taxonomy" id="1273429"/>
    <lineage>
        <taxon>Bacteria</taxon>
        <taxon>Pseudomonadati</taxon>
        <taxon>Pseudomonadota</taxon>
        <taxon>Gammaproteobacteria</taxon>
        <taxon>Lysobacterales</taxon>
        <taxon>Lysobacteraceae</taxon>
        <taxon>Vulcaniibacterium</taxon>
    </lineage>
</organism>
<dbReference type="Proteomes" id="UP000269708">
    <property type="component" value="Unassembled WGS sequence"/>
</dbReference>
<dbReference type="GO" id="GO:0000287">
    <property type="term" value="F:magnesium ion binding"/>
    <property type="evidence" value="ECO:0007669"/>
    <property type="project" value="TreeGrafter"/>
</dbReference>
<dbReference type="PANTHER" id="PTHR32308:SF10">
    <property type="entry name" value="CITRATE LYASE SUBUNIT BETA"/>
    <property type="match status" value="1"/>
</dbReference>
<feature type="binding site" evidence="5">
    <location>
        <position position="154"/>
    </location>
    <ligand>
        <name>Mg(2+)</name>
        <dbReference type="ChEBI" id="CHEBI:18420"/>
    </ligand>
</feature>
<dbReference type="SUPFAM" id="SSF51621">
    <property type="entry name" value="Phosphoenolpyruvate/pyruvate domain"/>
    <property type="match status" value="1"/>
</dbReference>
<dbReference type="PANTHER" id="PTHR32308">
    <property type="entry name" value="LYASE BETA SUBUNIT, PUTATIVE (AFU_ORTHOLOGUE AFUA_4G13030)-RELATED"/>
    <property type="match status" value="1"/>
</dbReference>
<keyword evidence="7" id="KW-0456">Lyase</keyword>
<comment type="caution">
    <text evidence="7">The sequence shown here is derived from an EMBL/GenBank/DDBJ whole genome shotgun (WGS) entry which is preliminary data.</text>
</comment>
<evidence type="ECO:0000256" key="2">
    <source>
        <dbReference type="ARBA" id="ARBA00022723"/>
    </source>
</evidence>
<keyword evidence="2 5" id="KW-0479">Metal-binding</keyword>
<protein>
    <submittedName>
        <fullName evidence="7">Citrate lyase subunit beta/citryl-CoA lyase</fullName>
    </submittedName>
</protein>
<dbReference type="Gene3D" id="3.20.20.60">
    <property type="entry name" value="Phosphoenolpyruvate-binding domains"/>
    <property type="match status" value="1"/>
</dbReference>
<keyword evidence="8" id="KW-1185">Reference proteome</keyword>
<feature type="binding site" evidence="4">
    <location>
        <position position="65"/>
    </location>
    <ligand>
        <name>substrate</name>
    </ligand>
</feature>
<feature type="binding site" evidence="4">
    <location>
        <position position="127"/>
    </location>
    <ligand>
        <name>substrate</name>
    </ligand>
</feature>
<dbReference type="RefSeq" id="WP_123770620.1">
    <property type="nucleotide sequence ID" value="NZ_RKQN01000003.1"/>
</dbReference>
<proteinExistence type="predicted"/>
<gene>
    <name evidence="7" type="ORF">EDC50_2293</name>
</gene>
<dbReference type="GO" id="GO:0006107">
    <property type="term" value="P:oxaloacetate metabolic process"/>
    <property type="evidence" value="ECO:0007669"/>
    <property type="project" value="TreeGrafter"/>
</dbReference>
<evidence type="ECO:0000256" key="3">
    <source>
        <dbReference type="ARBA" id="ARBA00022842"/>
    </source>
</evidence>
<evidence type="ECO:0000256" key="1">
    <source>
        <dbReference type="ARBA" id="ARBA00001946"/>
    </source>
</evidence>
<accession>A0A3N4VTA2</accession>
<dbReference type="OrthoDB" id="348111at2"/>
<dbReference type="EMBL" id="RKQN01000003">
    <property type="protein sequence ID" value="RPE77040.1"/>
    <property type="molecule type" value="Genomic_DNA"/>
</dbReference>
<evidence type="ECO:0000256" key="4">
    <source>
        <dbReference type="PIRSR" id="PIRSR015582-1"/>
    </source>
</evidence>
<dbReference type="InterPro" id="IPR015813">
    <property type="entry name" value="Pyrv/PenolPyrv_kinase-like_dom"/>
</dbReference>
<sequence length="286" mass="30512">MRSKLFVPGARPELFPKALAGEADALSFDLEDSVPESGKDQARAQVAGFLRERAAQAAAKLVIVRTNAPDSAHFAADLAALAIPGVDLVNLPKIESEDALRTAVAQLERAEAANGIDRPIQVLVNIETPRALRRAARIARAHPRVAGLQLGLGDLFEPYGIARHERANVHAALFALRMAAAEAGVFAYDGAYPDFRDDEGFLEEARMARRLGFAGKSCIHPRQVALANEAFRPDPDEIEAARRVVEAARAAEAEGRGAFAVDGRMVDAPFLKRARALLAAAGTGPA</sequence>
<feature type="binding site" evidence="5">
    <location>
        <position position="127"/>
    </location>
    <ligand>
        <name>Mg(2+)</name>
        <dbReference type="ChEBI" id="CHEBI:18420"/>
    </ligand>
</feature>